<protein>
    <submittedName>
        <fullName evidence="2">Helix-turn-helix domain-containing protein</fullName>
    </submittedName>
</protein>
<accession>A0ABU2EUE4</accession>
<organism evidence="2 3">
    <name type="scientific">Herbaspirillum huttiense subsp. lycopersici</name>
    <dbReference type="NCBI Taxonomy" id="3074428"/>
    <lineage>
        <taxon>Bacteria</taxon>
        <taxon>Pseudomonadati</taxon>
        <taxon>Pseudomonadota</taxon>
        <taxon>Betaproteobacteria</taxon>
        <taxon>Burkholderiales</taxon>
        <taxon>Oxalobacteraceae</taxon>
        <taxon>Herbaspirillum</taxon>
    </lineage>
</organism>
<dbReference type="EMBL" id="JAVLSJ010000017">
    <property type="protein sequence ID" value="MDR9851378.1"/>
    <property type="molecule type" value="Genomic_DNA"/>
</dbReference>
<proteinExistence type="predicted"/>
<dbReference type="Pfam" id="PF14279">
    <property type="entry name" value="HNH_5"/>
    <property type="match status" value="1"/>
</dbReference>
<dbReference type="InterPro" id="IPR010982">
    <property type="entry name" value="Lambda_DNA-bd_dom_sf"/>
</dbReference>
<comment type="caution">
    <text evidence="2">The sequence shown here is derived from an EMBL/GenBank/DDBJ whole genome shotgun (WGS) entry which is preliminary data.</text>
</comment>
<dbReference type="Pfam" id="PF01381">
    <property type="entry name" value="HTH_3"/>
    <property type="match status" value="1"/>
</dbReference>
<gene>
    <name evidence="2" type="ORF">RI048_24345</name>
</gene>
<sequence>MRSEIAPTLEQVRAARSLIGWSQQELATRAGVAVSTVADFERGLRSPVPNNALAIRHALERSGVVFTETGVSHGFHWTFMTERGMSGLIVSFTPESAQPVIDFASIFGEVQPPKISISTIQCATPELKSKVADFVAHHGAKAPHLHRLRKMLNGMADREFFLVLPNPPSSSAEQLRFEQVLRQLNHPQELSQAPAEQEIFGQLLEHYDLCIPRTDKRFEIGNPRKADRTCRFCGGTLASGARFDKEAHAIPAALGNKFLKLADECDGCNQYFGDAVEPTLVELLNIQRVFLGIEARGTLPTVKFPGGQMFHDDKHEQHEKLMVIVSDKISHDASGVLSAQLGSGKAIVPQNFYRALCKIALSVIPEKELPYLTRTVRWVRYGESAGKPLPKIAASVVMLPPDPSAQIALYIRKQSHPRMPHVVCEFRLGCFLYVYVLPFSDRDTDDLIGFFEREHFRQTFRHYAMVPSWSQQDYSGTTEIPVIQNITMQPRNPRDQQEIVSAAPEQS</sequence>
<dbReference type="SUPFAM" id="SSF47413">
    <property type="entry name" value="lambda repressor-like DNA-binding domains"/>
    <property type="match status" value="1"/>
</dbReference>
<evidence type="ECO:0000313" key="3">
    <source>
        <dbReference type="Proteomes" id="UP001246576"/>
    </source>
</evidence>
<keyword evidence="3" id="KW-1185">Reference proteome</keyword>
<evidence type="ECO:0000313" key="2">
    <source>
        <dbReference type="EMBL" id="MDR9851378.1"/>
    </source>
</evidence>
<evidence type="ECO:0000259" key="1">
    <source>
        <dbReference type="PROSITE" id="PS50943"/>
    </source>
</evidence>
<dbReference type="Gene3D" id="1.10.260.40">
    <property type="entry name" value="lambda repressor-like DNA-binding domains"/>
    <property type="match status" value="1"/>
</dbReference>
<dbReference type="SMART" id="SM00530">
    <property type="entry name" value="HTH_XRE"/>
    <property type="match status" value="1"/>
</dbReference>
<dbReference type="RefSeq" id="WP_310841454.1">
    <property type="nucleotide sequence ID" value="NZ_JAVLSJ010000017.1"/>
</dbReference>
<dbReference type="InterPro" id="IPR001387">
    <property type="entry name" value="Cro/C1-type_HTH"/>
</dbReference>
<dbReference type="InterPro" id="IPR029471">
    <property type="entry name" value="HNH_5"/>
</dbReference>
<dbReference type="Proteomes" id="UP001246576">
    <property type="component" value="Unassembled WGS sequence"/>
</dbReference>
<name>A0ABU2EUE4_9BURK</name>
<feature type="domain" description="HTH cro/C1-type" evidence="1">
    <location>
        <begin position="12"/>
        <end position="66"/>
    </location>
</feature>
<reference evidence="2" key="1">
    <citation type="submission" date="2023-09" db="EMBL/GenBank/DDBJ databases">
        <title>Description of first Herbaspirillum huttiense subsp. nephrolepsisexaltata and Herbaspirillum huttiense subsp. lycopersicon.</title>
        <authorList>
            <person name="Poudel M."/>
            <person name="Sharma A."/>
            <person name="Goss E."/>
            <person name="Tapia J.H."/>
            <person name="Harmon C.M."/>
            <person name="Jones J.B."/>
        </authorList>
    </citation>
    <scope>NUCLEOTIDE SEQUENCE</scope>
    <source>
        <strain evidence="2">SE1</strain>
    </source>
</reference>
<dbReference type="PROSITE" id="PS50943">
    <property type="entry name" value="HTH_CROC1"/>
    <property type="match status" value="1"/>
</dbReference>
<dbReference type="CDD" id="cd00093">
    <property type="entry name" value="HTH_XRE"/>
    <property type="match status" value="1"/>
</dbReference>